<organism evidence="2 3">
    <name type="scientific">Trichonephila clavata</name>
    <name type="common">Joro spider</name>
    <name type="synonym">Nephila clavata</name>
    <dbReference type="NCBI Taxonomy" id="2740835"/>
    <lineage>
        <taxon>Eukaryota</taxon>
        <taxon>Metazoa</taxon>
        <taxon>Ecdysozoa</taxon>
        <taxon>Arthropoda</taxon>
        <taxon>Chelicerata</taxon>
        <taxon>Arachnida</taxon>
        <taxon>Araneae</taxon>
        <taxon>Araneomorphae</taxon>
        <taxon>Entelegynae</taxon>
        <taxon>Araneoidea</taxon>
        <taxon>Nephilidae</taxon>
        <taxon>Trichonephila</taxon>
    </lineage>
</organism>
<dbReference type="EMBL" id="BMAO01020508">
    <property type="protein sequence ID" value="GFQ67884.1"/>
    <property type="molecule type" value="Genomic_DNA"/>
</dbReference>
<comment type="caution">
    <text evidence="2">The sequence shown here is derived from an EMBL/GenBank/DDBJ whole genome shotgun (WGS) entry which is preliminary data.</text>
</comment>
<dbReference type="AlphaFoldDB" id="A0A8X6GIX0"/>
<proteinExistence type="predicted"/>
<dbReference type="OrthoDB" id="10051381at2759"/>
<keyword evidence="3" id="KW-1185">Reference proteome</keyword>
<feature type="compositionally biased region" description="Basic and acidic residues" evidence="1">
    <location>
        <begin position="21"/>
        <end position="43"/>
    </location>
</feature>
<evidence type="ECO:0000313" key="3">
    <source>
        <dbReference type="Proteomes" id="UP000887116"/>
    </source>
</evidence>
<accession>A0A8X6GIX0</accession>
<evidence type="ECO:0000256" key="1">
    <source>
        <dbReference type="SAM" id="MobiDB-lite"/>
    </source>
</evidence>
<feature type="region of interest" description="Disordered" evidence="1">
    <location>
        <begin position="1"/>
        <end position="43"/>
    </location>
</feature>
<sequence>MILEEQRLEDDNIRHAVSRKQRLESDRHHHPNQREFESQEQHDIRATEQCDRYYESQIQRIERLAKLHESVSAIRLSETNFD</sequence>
<gene>
    <name evidence="2" type="ORF">TNCT_330021</name>
</gene>
<dbReference type="Proteomes" id="UP000887116">
    <property type="component" value="Unassembled WGS sequence"/>
</dbReference>
<name>A0A8X6GIX0_TRICU</name>
<evidence type="ECO:0000313" key="2">
    <source>
        <dbReference type="EMBL" id="GFQ67884.1"/>
    </source>
</evidence>
<reference evidence="2" key="1">
    <citation type="submission" date="2020-07" db="EMBL/GenBank/DDBJ databases">
        <title>Multicomponent nature underlies the extraordinary mechanical properties of spider dragline silk.</title>
        <authorList>
            <person name="Kono N."/>
            <person name="Nakamura H."/>
            <person name="Mori M."/>
            <person name="Yoshida Y."/>
            <person name="Ohtoshi R."/>
            <person name="Malay A.D."/>
            <person name="Moran D.A.P."/>
            <person name="Tomita M."/>
            <person name="Numata K."/>
            <person name="Arakawa K."/>
        </authorList>
    </citation>
    <scope>NUCLEOTIDE SEQUENCE</scope>
</reference>
<feature type="compositionally biased region" description="Basic and acidic residues" evidence="1">
    <location>
        <begin position="1"/>
        <end position="14"/>
    </location>
</feature>
<protein>
    <submittedName>
        <fullName evidence="2">Uncharacterized protein</fullName>
    </submittedName>
</protein>